<proteinExistence type="predicted"/>
<gene>
    <name evidence="2" type="ORF">BGZ99_006472</name>
</gene>
<sequence>MVSIRIAKKLRTRPDLSDLVDRGLIPGEMFMNEDELEAKRKWRVYRQQQGQTRNLTESSLDGIDNIRPSLDSTRHGLQQYHYDQSYPFDTPKAPMLLAGITVSHSERLSSTISNTSGPERMASRNSYSCRPRRQKKSISMALVPKIELLRKAMDRDRLSRLFQKRPSPAELNQSPKTATVLQAHHLIAFSTTSPDLVPLTAQLNFLLKGERLSHWLYRRPSLAVILNERHILKTEVRTAWMVCPGVSKKVKFYESLIQESRAYREQYQALMIQLQGLQHQHKFQQEYRHQRQLQHQAQDLRQQHLMQTVVA</sequence>
<dbReference type="EMBL" id="JAAAIP010000044">
    <property type="protein sequence ID" value="KAG0327973.1"/>
    <property type="molecule type" value="Genomic_DNA"/>
</dbReference>
<keyword evidence="3" id="KW-1185">Reference proteome</keyword>
<dbReference type="AlphaFoldDB" id="A0A9P6RWA1"/>
<evidence type="ECO:0000313" key="3">
    <source>
        <dbReference type="Proteomes" id="UP000738325"/>
    </source>
</evidence>
<feature type="coiled-coil region" evidence="1">
    <location>
        <begin position="253"/>
        <end position="280"/>
    </location>
</feature>
<reference evidence="2" key="1">
    <citation type="journal article" date="2020" name="Fungal Divers.">
        <title>Resolving the Mortierellaceae phylogeny through synthesis of multi-gene phylogenetics and phylogenomics.</title>
        <authorList>
            <person name="Vandepol N."/>
            <person name="Liber J."/>
            <person name="Desiro A."/>
            <person name="Na H."/>
            <person name="Kennedy M."/>
            <person name="Barry K."/>
            <person name="Grigoriev I.V."/>
            <person name="Miller A.N."/>
            <person name="O'Donnell K."/>
            <person name="Stajich J.E."/>
            <person name="Bonito G."/>
        </authorList>
    </citation>
    <scope>NUCLEOTIDE SEQUENCE</scope>
    <source>
        <strain evidence="2">REB-010B</strain>
    </source>
</reference>
<comment type="caution">
    <text evidence="2">The sequence shown here is derived from an EMBL/GenBank/DDBJ whole genome shotgun (WGS) entry which is preliminary data.</text>
</comment>
<dbReference type="Proteomes" id="UP000738325">
    <property type="component" value="Unassembled WGS sequence"/>
</dbReference>
<accession>A0A9P6RWA1</accession>
<name>A0A9P6RWA1_9FUNG</name>
<dbReference type="OrthoDB" id="3219396at2759"/>
<evidence type="ECO:0000313" key="2">
    <source>
        <dbReference type="EMBL" id="KAG0327973.1"/>
    </source>
</evidence>
<keyword evidence="1" id="KW-0175">Coiled coil</keyword>
<evidence type="ECO:0000256" key="1">
    <source>
        <dbReference type="SAM" id="Coils"/>
    </source>
</evidence>
<organism evidence="2 3">
    <name type="scientific">Dissophora globulifera</name>
    <dbReference type="NCBI Taxonomy" id="979702"/>
    <lineage>
        <taxon>Eukaryota</taxon>
        <taxon>Fungi</taxon>
        <taxon>Fungi incertae sedis</taxon>
        <taxon>Mucoromycota</taxon>
        <taxon>Mortierellomycotina</taxon>
        <taxon>Mortierellomycetes</taxon>
        <taxon>Mortierellales</taxon>
        <taxon>Mortierellaceae</taxon>
        <taxon>Dissophora</taxon>
    </lineage>
</organism>
<protein>
    <submittedName>
        <fullName evidence="2">Uncharacterized protein</fullName>
    </submittedName>
</protein>